<dbReference type="GeneID" id="25315067"/>
<reference evidence="13 14" key="1">
    <citation type="submission" date="2015-04" db="EMBL/GenBank/DDBJ databases">
        <authorList>
            <person name="Heijne W.H."/>
            <person name="Fedorova N.D."/>
            <person name="Nierman W.C."/>
            <person name="Vollebregt A.W."/>
            <person name="Zhao Z."/>
            <person name="Wu L."/>
            <person name="Kumar M."/>
            <person name="Stam H."/>
            <person name="van den Berg M.A."/>
            <person name="Pel H.J."/>
        </authorList>
    </citation>
    <scope>NUCLEOTIDE SEQUENCE [LARGE SCALE GENOMIC DNA]</scope>
    <source>
        <strain evidence="13 14">CBS 393.64</strain>
    </source>
</reference>
<keyword evidence="5 9" id="KW-0479">Metal-binding</keyword>
<feature type="transmembrane region" description="Helical" evidence="11">
    <location>
        <begin position="608"/>
        <end position="626"/>
    </location>
</feature>
<evidence type="ECO:0000313" key="14">
    <source>
        <dbReference type="Proteomes" id="UP000053958"/>
    </source>
</evidence>
<dbReference type="Pfam" id="PF07690">
    <property type="entry name" value="MFS_1"/>
    <property type="match status" value="1"/>
</dbReference>
<accession>A0A0F4Z031</accession>
<organism evidence="13 14">
    <name type="scientific">Rasamsonia emersonii (strain ATCC 16479 / CBS 393.64 / IMI 116815)</name>
    <dbReference type="NCBI Taxonomy" id="1408163"/>
    <lineage>
        <taxon>Eukaryota</taxon>
        <taxon>Fungi</taxon>
        <taxon>Dikarya</taxon>
        <taxon>Ascomycota</taxon>
        <taxon>Pezizomycotina</taxon>
        <taxon>Eurotiomycetes</taxon>
        <taxon>Eurotiomycetidae</taxon>
        <taxon>Eurotiales</taxon>
        <taxon>Trichocomaceae</taxon>
        <taxon>Rasamsonia</taxon>
    </lineage>
</organism>
<keyword evidence="14" id="KW-1185">Reference proteome</keyword>
<dbReference type="PRINTS" id="PR00465">
    <property type="entry name" value="EP450IV"/>
</dbReference>
<dbReference type="EMBL" id="LASV01000107">
    <property type="protein sequence ID" value="KKA23223.1"/>
    <property type="molecule type" value="Genomic_DNA"/>
</dbReference>
<feature type="compositionally biased region" description="Basic and acidic residues" evidence="10">
    <location>
        <begin position="485"/>
        <end position="495"/>
    </location>
</feature>
<proteinExistence type="inferred from homology"/>
<comment type="similarity">
    <text evidence="3">Belongs to the cytochrome P450 family.</text>
</comment>
<dbReference type="Gene3D" id="1.10.630.10">
    <property type="entry name" value="Cytochrome P450"/>
    <property type="match status" value="1"/>
</dbReference>
<feature type="transmembrane region" description="Helical" evidence="11">
    <location>
        <begin position="696"/>
        <end position="716"/>
    </location>
</feature>
<feature type="transmembrane region" description="Helical" evidence="11">
    <location>
        <begin position="578"/>
        <end position="596"/>
    </location>
</feature>
<dbReference type="InterPro" id="IPR001128">
    <property type="entry name" value="Cyt_P450"/>
</dbReference>
<feature type="transmembrane region" description="Helical" evidence="11">
    <location>
        <begin position="768"/>
        <end position="786"/>
    </location>
</feature>
<evidence type="ECO:0000256" key="4">
    <source>
        <dbReference type="ARBA" id="ARBA00022617"/>
    </source>
</evidence>
<keyword evidence="11" id="KW-0472">Membrane</keyword>
<dbReference type="GO" id="GO:0020037">
    <property type="term" value="F:heme binding"/>
    <property type="evidence" value="ECO:0007669"/>
    <property type="project" value="InterPro"/>
</dbReference>
<keyword evidence="11" id="KW-1133">Transmembrane helix</keyword>
<dbReference type="GO" id="GO:0016705">
    <property type="term" value="F:oxidoreductase activity, acting on paired donors, with incorporation or reduction of molecular oxygen"/>
    <property type="evidence" value="ECO:0007669"/>
    <property type="project" value="InterPro"/>
</dbReference>
<dbReference type="InterPro" id="IPR020846">
    <property type="entry name" value="MFS_dom"/>
</dbReference>
<dbReference type="GO" id="GO:0016020">
    <property type="term" value="C:membrane"/>
    <property type="evidence" value="ECO:0007669"/>
    <property type="project" value="UniProtKB-SubCell"/>
</dbReference>
<dbReference type="CDD" id="cd11041">
    <property type="entry name" value="CYP503A1-like"/>
    <property type="match status" value="1"/>
</dbReference>
<feature type="transmembrane region" description="Helical" evidence="11">
    <location>
        <begin position="867"/>
        <end position="889"/>
    </location>
</feature>
<dbReference type="GO" id="GO:0004497">
    <property type="term" value="F:monooxygenase activity"/>
    <property type="evidence" value="ECO:0007669"/>
    <property type="project" value="UniProtKB-KW"/>
</dbReference>
<feature type="domain" description="Major facilitator superfamily (MFS) profile" evidence="12">
    <location>
        <begin position="543"/>
        <end position="1042"/>
    </location>
</feature>
<dbReference type="InterPro" id="IPR036259">
    <property type="entry name" value="MFS_trans_sf"/>
</dbReference>
<feature type="compositionally biased region" description="Basic and acidic residues" evidence="10">
    <location>
        <begin position="505"/>
        <end position="516"/>
    </location>
</feature>
<dbReference type="GO" id="GO:0022857">
    <property type="term" value="F:transmembrane transporter activity"/>
    <property type="evidence" value="ECO:0007669"/>
    <property type="project" value="InterPro"/>
</dbReference>
<feature type="region of interest" description="Disordered" evidence="10">
    <location>
        <begin position="478"/>
        <end position="529"/>
    </location>
</feature>
<sequence length="1042" mass="114356">MDNIFNATWLPAQSYIVAALLVLLPLLLFLNHHSNQPNLSVANPGKLFGLSVASARKDFVHNARGIIDNFLQNSRNGKSRNFQVNSEFGRLTVLMPKFIPEIRNDPRLSFARFMAEHTMSRYPGFEVFSEGAQDSDILKEVIRLHLNKDLAKVTEPLSEETAFALEQTFTDRKDWHLVPLKAMVLEIVARISSRVFTGPELCRDPSWLKISTEYTVHAMRAVHEMRAWSPAARPIVHWFLPSCRKLRSTVKEARAIVNAVLEKRRADHQAAQHNDALKWFEDQAKGRPYDPAIAQMVLVFVSAHTTTDLLTQVLFELAQHPELIDPLRREVISEIGEKGWKGFSSQQSLKLLDSVIKETQRLKPIGITSMRRITTDHVQLSDGTRLPKGTSIMVLADRHWDSSVYANPEQYDGYRFLRMRSDPTKETAASLVGTSPDHLGFGYGLHACPGRFFAAHELKIALSHILLKYDWRIPQGQRPQMKTMAPDHSKSKAQLEEPSLPVRSSGHEVDATKETPEPAQNLPPSDNAETSTSYPNGFLQILLVLALYLAMFLVALDMNIIATAIPTITVEFHSVDQVGWYGSAFFMTLAAFQAFWGKAYKLFSLKAVFLASIFWFEVGSVIIAVARDSATVIVGRAVQGAGGAGLTAGCYTICAYIIRPKWLPAVMGSFGLIWCCASVLGPIVGGAFTQDVSWRWCFWINLPLGGTTFLIILAFFRAPKHAIPPSETAKRSVLAFDFPGMVLLLGALICFCLTLQNSGLTTSWNSSTSIGLLVGFGVLAIAFAILEWRQGERALLVGRIVKRRSIALCTAYSFFANAGQFARTYNLPIYFQASQGISPVESGLRTLPTVLSMSISGLISSTAIGKVGYYSSFLFFGAVLATVGSAMIYTLQISSPAAHYLGYQVIAGIGVGAAMQVPLIVAQAISSRADTAVAVSSVLCKSSPNHPLVDILLLTTSVSQFVGGTIGVSSSQAIMNNRMVAQLPPQLGARVLQAGATGLREAFPDPQILQDVLNAYMIGLRDAWIFSIAMGGMSFLVAFAAE</sequence>
<evidence type="ECO:0000256" key="1">
    <source>
        <dbReference type="ARBA" id="ARBA00001971"/>
    </source>
</evidence>
<dbReference type="Pfam" id="PF00067">
    <property type="entry name" value="p450"/>
    <property type="match status" value="1"/>
</dbReference>
<keyword evidence="11" id="KW-0812">Transmembrane</keyword>
<evidence type="ECO:0000313" key="13">
    <source>
        <dbReference type="EMBL" id="KKA23223.1"/>
    </source>
</evidence>
<feature type="transmembrane region" description="Helical" evidence="11">
    <location>
        <begin position="665"/>
        <end position="684"/>
    </location>
</feature>
<dbReference type="PROSITE" id="PS00086">
    <property type="entry name" value="CYTOCHROME_P450"/>
    <property type="match status" value="1"/>
</dbReference>
<dbReference type="AlphaFoldDB" id="A0A0F4Z031"/>
<evidence type="ECO:0000256" key="9">
    <source>
        <dbReference type="PIRSR" id="PIRSR602403-1"/>
    </source>
</evidence>
<dbReference type="InterPro" id="IPR002403">
    <property type="entry name" value="Cyt_P450_E_grp-IV"/>
</dbReference>
<evidence type="ECO:0000256" key="10">
    <source>
        <dbReference type="SAM" id="MobiDB-lite"/>
    </source>
</evidence>
<evidence type="ECO:0000259" key="12">
    <source>
        <dbReference type="PROSITE" id="PS50850"/>
    </source>
</evidence>
<keyword evidence="6" id="KW-0560">Oxidoreductase</keyword>
<feature type="binding site" description="axial binding residue" evidence="9">
    <location>
        <position position="448"/>
    </location>
    <ligand>
        <name>heme</name>
        <dbReference type="ChEBI" id="CHEBI:30413"/>
    </ligand>
    <ligandPart>
        <name>Fe</name>
        <dbReference type="ChEBI" id="CHEBI:18248"/>
    </ligandPart>
</feature>
<protein>
    <submittedName>
        <fullName evidence="13">MFS transporter</fullName>
    </submittedName>
</protein>
<gene>
    <name evidence="13" type="ORF">T310_2716</name>
</gene>
<dbReference type="CDD" id="cd17502">
    <property type="entry name" value="MFS_Azr1_MDR_like"/>
    <property type="match status" value="1"/>
</dbReference>
<dbReference type="PROSITE" id="PS50850">
    <property type="entry name" value="MFS"/>
    <property type="match status" value="1"/>
</dbReference>
<dbReference type="GO" id="GO:0005506">
    <property type="term" value="F:iron ion binding"/>
    <property type="evidence" value="ECO:0007669"/>
    <property type="project" value="InterPro"/>
</dbReference>
<dbReference type="PANTHER" id="PTHR46206">
    <property type="entry name" value="CYTOCHROME P450"/>
    <property type="match status" value="1"/>
</dbReference>
<dbReference type="InterPro" id="IPR017972">
    <property type="entry name" value="Cyt_P450_CS"/>
</dbReference>
<feature type="transmembrane region" description="Helical" evidence="11">
    <location>
        <begin position="541"/>
        <end position="566"/>
    </location>
</feature>
<comment type="cofactor">
    <cofactor evidence="1 9">
        <name>heme</name>
        <dbReference type="ChEBI" id="CHEBI:30413"/>
    </cofactor>
</comment>
<evidence type="ECO:0000256" key="7">
    <source>
        <dbReference type="ARBA" id="ARBA00023004"/>
    </source>
</evidence>
<comment type="caution">
    <text evidence="13">The sequence shown here is derived from an EMBL/GenBank/DDBJ whole genome shotgun (WGS) entry which is preliminary data.</text>
</comment>
<feature type="transmembrane region" description="Helical" evidence="11">
    <location>
        <begin position="736"/>
        <end position="756"/>
    </location>
</feature>
<feature type="transmembrane region" description="Helical" evidence="11">
    <location>
        <begin position="901"/>
        <end position="921"/>
    </location>
</feature>
<evidence type="ECO:0000256" key="11">
    <source>
        <dbReference type="SAM" id="Phobius"/>
    </source>
</evidence>
<dbReference type="RefSeq" id="XP_013329835.1">
    <property type="nucleotide sequence ID" value="XM_013474381.1"/>
</dbReference>
<dbReference type="InterPro" id="IPR011701">
    <property type="entry name" value="MFS"/>
</dbReference>
<dbReference type="Gene3D" id="1.20.1250.20">
    <property type="entry name" value="MFS general substrate transporter like domains"/>
    <property type="match status" value="1"/>
</dbReference>
<keyword evidence="8" id="KW-0503">Monooxygenase</keyword>
<evidence type="ECO:0000256" key="6">
    <source>
        <dbReference type="ARBA" id="ARBA00023002"/>
    </source>
</evidence>
<dbReference type="SUPFAM" id="SSF103473">
    <property type="entry name" value="MFS general substrate transporter"/>
    <property type="match status" value="1"/>
</dbReference>
<evidence type="ECO:0000256" key="2">
    <source>
        <dbReference type="ARBA" id="ARBA00004141"/>
    </source>
</evidence>
<evidence type="ECO:0000256" key="5">
    <source>
        <dbReference type="ARBA" id="ARBA00022723"/>
    </source>
</evidence>
<keyword evidence="7 9" id="KW-0408">Iron</keyword>
<dbReference type="SUPFAM" id="SSF48264">
    <property type="entry name" value="Cytochrome P450"/>
    <property type="match status" value="1"/>
</dbReference>
<feature type="transmembrane region" description="Helical" evidence="11">
    <location>
        <begin position="638"/>
        <end position="658"/>
    </location>
</feature>
<keyword evidence="4 9" id="KW-0349">Heme</keyword>
<dbReference type="InterPro" id="IPR036396">
    <property type="entry name" value="Cyt_P450_sf"/>
</dbReference>
<dbReference type="PANTHER" id="PTHR46206:SF2">
    <property type="entry name" value="CYTOCHROME P450 MONOOXYGENASE AUSG-RELATED"/>
    <property type="match status" value="1"/>
</dbReference>
<comment type="subcellular location">
    <subcellularLocation>
        <location evidence="2">Membrane</location>
        <topology evidence="2">Multi-pass membrane protein</topology>
    </subcellularLocation>
</comment>
<name>A0A0F4Z031_RASE3</name>
<feature type="transmembrane region" description="Helical" evidence="11">
    <location>
        <begin position="1023"/>
        <end position="1041"/>
    </location>
</feature>
<dbReference type="Proteomes" id="UP000053958">
    <property type="component" value="Unassembled WGS sequence"/>
</dbReference>
<evidence type="ECO:0000256" key="8">
    <source>
        <dbReference type="ARBA" id="ARBA00023033"/>
    </source>
</evidence>
<dbReference type="OrthoDB" id="10021397at2759"/>
<feature type="transmembrane region" description="Helical" evidence="11">
    <location>
        <begin position="12"/>
        <end position="30"/>
    </location>
</feature>
<evidence type="ECO:0000256" key="3">
    <source>
        <dbReference type="ARBA" id="ARBA00010617"/>
    </source>
</evidence>